<gene>
    <name evidence="1" type="ORF">CODIS_03210</name>
</gene>
<proteinExistence type="predicted"/>
<dbReference type="OrthoDB" id="9814067at2"/>
<dbReference type="RefSeq" id="WP_154722970.1">
    <property type="nucleotide sequence ID" value="NZ_MARB01000002.1"/>
</dbReference>
<evidence type="ECO:0000313" key="2">
    <source>
        <dbReference type="Proteomes" id="UP000094769"/>
    </source>
</evidence>
<evidence type="ECO:0000313" key="1">
    <source>
        <dbReference type="EMBL" id="ODJ89222.1"/>
    </source>
</evidence>
<dbReference type="AlphaFoldDB" id="A0A7Z0VP07"/>
<dbReference type="Proteomes" id="UP000094769">
    <property type="component" value="Unassembled WGS sequence"/>
</dbReference>
<evidence type="ECO:0008006" key="3">
    <source>
        <dbReference type="Google" id="ProtNLM"/>
    </source>
</evidence>
<keyword evidence="2" id="KW-1185">Reference proteome</keyword>
<name>A0A7Z0VP07_9GAMM</name>
<sequence length="64" mass="7586">MPKPRKVQVSMETTPYYRCVSHCVRLAFHCCVDSHTGKSYEHRRQWIVDWMKLLAEIFAIDICA</sequence>
<dbReference type="EMBL" id="MARB01000002">
    <property type="protein sequence ID" value="ODJ89222.1"/>
    <property type="molecule type" value="Genomic_DNA"/>
</dbReference>
<protein>
    <recommendedName>
        <fullName evidence="3">Transposase</fullName>
    </recommendedName>
</protein>
<organism evidence="1 2">
    <name type="scientific">Candidatus Thiodiazotropha endolucinida</name>
    <dbReference type="NCBI Taxonomy" id="1655433"/>
    <lineage>
        <taxon>Bacteria</taxon>
        <taxon>Pseudomonadati</taxon>
        <taxon>Pseudomonadota</taxon>
        <taxon>Gammaproteobacteria</taxon>
        <taxon>Chromatiales</taxon>
        <taxon>Sedimenticolaceae</taxon>
        <taxon>Candidatus Thiodiazotropha</taxon>
    </lineage>
</organism>
<comment type="caution">
    <text evidence="1">The sequence shown here is derived from an EMBL/GenBank/DDBJ whole genome shotgun (WGS) entry which is preliminary data.</text>
</comment>
<accession>A0A7Z0VP07</accession>
<reference evidence="1 2" key="1">
    <citation type="submission" date="2016-06" db="EMBL/GenBank/DDBJ databases">
        <title>Genome sequence of endosymbiont of Candidatus Endolucinida thiodiazotropha.</title>
        <authorList>
            <person name="Poehlein A."/>
            <person name="Koenig S."/>
            <person name="Heiden S.E."/>
            <person name="Thuermer A."/>
            <person name="Voget S."/>
            <person name="Daniel R."/>
            <person name="Markert S."/>
            <person name="Gros O."/>
            <person name="Schweder T."/>
        </authorList>
    </citation>
    <scope>NUCLEOTIDE SEQUENCE [LARGE SCALE GENOMIC DNA]</scope>
    <source>
        <strain evidence="1 2">COS</strain>
    </source>
</reference>